<evidence type="ECO:0000313" key="2">
    <source>
        <dbReference type="EMBL" id="ARN72941.1"/>
    </source>
</evidence>
<dbReference type="EMBL" id="CP019343">
    <property type="protein sequence ID" value="ARN72941.1"/>
    <property type="molecule type" value="Genomic_DNA"/>
</dbReference>
<dbReference type="KEGG" id="osg:BST96_01765"/>
<dbReference type="OrthoDB" id="952847at2"/>
<proteinExistence type="predicted"/>
<feature type="transmembrane region" description="Helical" evidence="1">
    <location>
        <begin position="18"/>
        <end position="38"/>
    </location>
</feature>
<name>A0A1X9N6S5_9GAMM</name>
<dbReference type="Proteomes" id="UP000193450">
    <property type="component" value="Chromosome"/>
</dbReference>
<keyword evidence="1" id="KW-1133">Transmembrane helix</keyword>
<reference evidence="2 3" key="1">
    <citation type="submission" date="2016-11" db="EMBL/GenBank/DDBJ databases">
        <title>Trade-off between light-utilization and light-protection in marine flavobacteria.</title>
        <authorList>
            <person name="Kumagai Y."/>
        </authorList>
    </citation>
    <scope>NUCLEOTIDE SEQUENCE [LARGE SCALE GENOMIC DNA]</scope>
    <source>
        <strain evidence="2 3">NBRC 107125</strain>
    </source>
</reference>
<sequence length="216" mass="23417">MYNSEYPQDHQLPTSKQLFISTLGAIALALVLLVTAILPAEYGIDPTGTGKLLGLTQMGEIKTQLEQESLADNAAPITVETPEVESVAAELTAAPAIVPAAPVEQAVIAAVIPQERISVTLAPGEAAEIKLVMNKDDTVNYHWQVDTGHVNYDTHADNPSTRYHGYNKGKAVTEDKGILTAAFDGKHGWFWRNRSKEIVTVDLQVEGQFSEVVRVL</sequence>
<dbReference type="STRING" id="716816.BST96_01765"/>
<keyword evidence="1" id="KW-0472">Membrane</keyword>
<evidence type="ECO:0008006" key="4">
    <source>
        <dbReference type="Google" id="ProtNLM"/>
    </source>
</evidence>
<evidence type="ECO:0000256" key="1">
    <source>
        <dbReference type="SAM" id="Phobius"/>
    </source>
</evidence>
<gene>
    <name evidence="2" type="ORF">BST96_01765</name>
</gene>
<accession>A0A1X9N6S5</accession>
<dbReference type="AlphaFoldDB" id="A0A1X9N6S5"/>
<keyword evidence="3" id="KW-1185">Reference proteome</keyword>
<protein>
    <recommendedName>
        <fullName evidence="4">Transmembrane anchor protein</fullName>
    </recommendedName>
</protein>
<keyword evidence="1" id="KW-0812">Transmembrane</keyword>
<dbReference type="RefSeq" id="WP_085757034.1">
    <property type="nucleotide sequence ID" value="NZ_CP019343.1"/>
</dbReference>
<organism evidence="2 3">
    <name type="scientific">Oceanicoccus sagamiensis</name>
    <dbReference type="NCBI Taxonomy" id="716816"/>
    <lineage>
        <taxon>Bacteria</taxon>
        <taxon>Pseudomonadati</taxon>
        <taxon>Pseudomonadota</taxon>
        <taxon>Gammaproteobacteria</taxon>
        <taxon>Cellvibrionales</taxon>
        <taxon>Spongiibacteraceae</taxon>
        <taxon>Oceanicoccus</taxon>
    </lineage>
</organism>
<evidence type="ECO:0000313" key="3">
    <source>
        <dbReference type="Proteomes" id="UP000193450"/>
    </source>
</evidence>